<organism evidence="2 3">
    <name type="scientific">Meristemomyces frigidus</name>
    <dbReference type="NCBI Taxonomy" id="1508187"/>
    <lineage>
        <taxon>Eukaryota</taxon>
        <taxon>Fungi</taxon>
        <taxon>Dikarya</taxon>
        <taxon>Ascomycota</taxon>
        <taxon>Pezizomycotina</taxon>
        <taxon>Dothideomycetes</taxon>
        <taxon>Dothideomycetidae</taxon>
        <taxon>Mycosphaerellales</taxon>
        <taxon>Teratosphaeriaceae</taxon>
        <taxon>Meristemomyces</taxon>
    </lineage>
</organism>
<feature type="region of interest" description="Disordered" evidence="1">
    <location>
        <begin position="62"/>
        <end position="81"/>
    </location>
</feature>
<gene>
    <name evidence="2" type="ORF">LTR62_001333</name>
</gene>
<evidence type="ECO:0000313" key="3">
    <source>
        <dbReference type="Proteomes" id="UP001310890"/>
    </source>
</evidence>
<proteinExistence type="predicted"/>
<dbReference type="EMBL" id="JAVRRL010000124">
    <property type="protein sequence ID" value="KAK5107390.1"/>
    <property type="molecule type" value="Genomic_DNA"/>
</dbReference>
<feature type="compositionally biased region" description="Basic and acidic residues" evidence="1">
    <location>
        <begin position="66"/>
        <end position="77"/>
    </location>
</feature>
<reference evidence="2" key="1">
    <citation type="submission" date="2023-08" db="EMBL/GenBank/DDBJ databases">
        <title>Black Yeasts Isolated from many extreme environments.</title>
        <authorList>
            <person name="Coleine C."/>
            <person name="Stajich J.E."/>
            <person name="Selbmann L."/>
        </authorList>
    </citation>
    <scope>NUCLEOTIDE SEQUENCE</scope>
    <source>
        <strain evidence="2">CCFEE 5401</strain>
    </source>
</reference>
<sequence>MAPALHQEYSDQMKRHGYGHAFYEPKSSSIVKPGSTGYLDEGGNWTPMLDLEDAVAYGRQGLTKPRPLERPPADSRRWGPKVSEGVRSMNFEATAGRSAQELGIPAEATATYKFSSSSDFGAVLMCSQPVQRETVYHPTRLLQWVKENARAILALYPDVQRHGFFLVTTTYHTTHAWINAWTSREKEVLVGFKARAVEVGEIAPSSQWYQSSHDSGWLSFDSEVCLPTLLTQLDLVNKQKRDDGKVVFFGAIHFMPRTIPLPGRLLKVVQQDHWRTFRDGHEKELDFAVESPIADTECQVECRIVGDLSMDDDEELADEEEYF</sequence>
<dbReference type="Proteomes" id="UP001310890">
    <property type="component" value="Unassembled WGS sequence"/>
</dbReference>
<comment type="caution">
    <text evidence="2">The sequence shown here is derived from an EMBL/GenBank/DDBJ whole genome shotgun (WGS) entry which is preliminary data.</text>
</comment>
<accession>A0AAN7TBI1</accession>
<evidence type="ECO:0000256" key="1">
    <source>
        <dbReference type="SAM" id="MobiDB-lite"/>
    </source>
</evidence>
<protein>
    <submittedName>
        <fullName evidence="2">Uncharacterized protein</fullName>
    </submittedName>
</protein>
<evidence type="ECO:0000313" key="2">
    <source>
        <dbReference type="EMBL" id="KAK5107390.1"/>
    </source>
</evidence>
<dbReference type="AlphaFoldDB" id="A0AAN7TBI1"/>
<name>A0AAN7TBI1_9PEZI</name>